<dbReference type="EMBL" id="SJPJ01000001">
    <property type="protein sequence ID" value="TWT78819.1"/>
    <property type="molecule type" value="Genomic_DNA"/>
</dbReference>
<reference evidence="2 3" key="1">
    <citation type="submission" date="2019-02" db="EMBL/GenBank/DDBJ databases">
        <title>Deep-cultivation of Planctomycetes and their phenomic and genomic characterization uncovers novel biology.</title>
        <authorList>
            <person name="Wiegand S."/>
            <person name="Jogler M."/>
            <person name="Boedeker C."/>
            <person name="Pinto D."/>
            <person name="Vollmers J."/>
            <person name="Rivas-Marin E."/>
            <person name="Kohn T."/>
            <person name="Peeters S.H."/>
            <person name="Heuer A."/>
            <person name="Rast P."/>
            <person name="Oberbeckmann S."/>
            <person name="Bunk B."/>
            <person name="Jeske O."/>
            <person name="Meyerdierks A."/>
            <person name="Storesund J.E."/>
            <person name="Kallscheuer N."/>
            <person name="Luecker S."/>
            <person name="Lage O.M."/>
            <person name="Pohl T."/>
            <person name="Merkel B.J."/>
            <person name="Hornburger P."/>
            <person name="Mueller R.-W."/>
            <person name="Bruemmer F."/>
            <person name="Labrenz M."/>
            <person name="Spormann A.M."/>
            <person name="Op Den Camp H."/>
            <person name="Overmann J."/>
            <person name="Amann R."/>
            <person name="Jetten M.S.M."/>
            <person name="Mascher T."/>
            <person name="Medema M.H."/>
            <person name="Devos D.P."/>
            <person name="Kaster A.-K."/>
            <person name="Ovreas L."/>
            <person name="Rohde M."/>
            <person name="Galperin M.Y."/>
            <person name="Jogler C."/>
        </authorList>
    </citation>
    <scope>NUCLEOTIDE SEQUENCE [LARGE SCALE GENOMIC DNA]</scope>
    <source>
        <strain evidence="2 3">CA13</strain>
    </source>
</reference>
<name>A0A5C5YUU8_9BACT</name>
<organism evidence="2 3">
    <name type="scientific">Novipirellula herctigrandis</name>
    <dbReference type="NCBI Taxonomy" id="2527986"/>
    <lineage>
        <taxon>Bacteria</taxon>
        <taxon>Pseudomonadati</taxon>
        <taxon>Planctomycetota</taxon>
        <taxon>Planctomycetia</taxon>
        <taxon>Pirellulales</taxon>
        <taxon>Pirellulaceae</taxon>
        <taxon>Novipirellula</taxon>
    </lineage>
</organism>
<evidence type="ECO:0000313" key="2">
    <source>
        <dbReference type="EMBL" id="TWT78819.1"/>
    </source>
</evidence>
<dbReference type="RefSeq" id="WP_419193780.1">
    <property type="nucleotide sequence ID" value="NZ_SJPJ01000001.1"/>
</dbReference>
<sequence length="433" mass="49840" precursor="true">MLTNNKFDIRRLQRPWLVAANLIFVAGIVLAATSAAQSALEDKQTKQEFAFDGKISREVLENYLDRSVTMAYFLVTGKTEGNREYDYREDDLRMINNIQPKFIGRAIYRWNGESRLNDSDFWSEAEELIARVHAHDDEVIFQGCLFETISPDVNHVSIPGWVFEEFGLRPEERTFLYEDMLSQKGKFVNHWGRSSVPDITRLETQLWFFYLAGGYIHLGCEALHLGQVQLMGMHDPDLTEWSTLVSRIRKYAKIHARRHMVLLDAHVPTGGMVVNGVSLLDFNSFPLRVKEIEGRPLEGELQVGHLDGIYRRSKGCRSPSGWSCESLPYLVEFDNFGRSRTPNVLDLNSVFVWGWDEISWFAQQGEDDRNKWLIDARNWIRETDPNGHLQMPVSRMITCPNQSGGNYRANTRSAECPVGYSQEETIKTLFLSQ</sequence>
<keyword evidence="1" id="KW-0732">Signal</keyword>
<feature type="chain" id="PRO_5022912582" evidence="1">
    <location>
        <begin position="32"/>
        <end position="433"/>
    </location>
</feature>
<keyword evidence="3" id="KW-1185">Reference proteome</keyword>
<accession>A0A5C5YUU8</accession>
<comment type="caution">
    <text evidence="2">The sequence shown here is derived from an EMBL/GenBank/DDBJ whole genome shotgun (WGS) entry which is preliminary data.</text>
</comment>
<dbReference type="Proteomes" id="UP000315010">
    <property type="component" value="Unassembled WGS sequence"/>
</dbReference>
<protein>
    <submittedName>
        <fullName evidence="2">Uncharacterized protein</fullName>
    </submittedName>
</protein>
<dbReference type="AlphaFoldDB" id="A0A5C5YUU8"/>
<gene>
    <name evidence="2" type="ORF">CA13_02160</name>
</gene>
<evidence type="ECO:0000313" key="3">
    <source>
        <dbReference type="Proteomes" id="UP000315010"/>
    </source>
</evidence>
<evidence type="ECO:0000256" key="1">
    <source>
        <dbReference type="SAM" id="SignalP"/>
    </source>
</evidence>
<feature type="signal peptide" evidence="1">
    <location>
        <begin position="1"/>
        <end position="31"/>
    </location>
</feature>
<proteinExistence type="predicted"/>